<dbReference type="InterPro" id="IPR001002">
    <property type="entry name" value="Chitin-bd_1"/>
</dbReference>
<keyword evidence="5 11" id="KW-0378">Hydrolase</keyword>
<dbReference type="GO" id="GO:0008061">
    <property type="term" value="F:chitin binding"/>
    <property type="evidence" value="ECO:0007669"/>
    <property type="project" value="UniProtKB-UniRule"/>
</dbReference>
<keyword evidence="7" id="KW-0119">Carbohydrate metabolism</keyword>
<evidence type="ECO:0000256" key="5">
    <source>
        <dbReference type="ARBA" id="ARBA00022801"/>
    </source>
</evidence>
<evidence type="ECO:0000256" key="11">
    <source>
        <dbReference type="RuleBase" id="RU000489"/>
    </source>
</evidence>
<dbReference type="PANTHER" id="PTHR11177:SF397">
    <property type="entry name" value="CHITINASE"/>
    <property type="match status" value="1"/>
</dbReference>
<dbReference type="InterPro" id="IPR017853">
    <property type="entry name" value="GH"/>
</dbReference>
<proteinExistence type="inferred from homology"/>
<dbReference type="SUPFAM" id="SSF51445">
    <property type="entry name" value="(Trans)glycosidases"/>
    <property type="match status" value="1"/>
</dbReference>
<evidence type="ECO:0000256" key="10">
    <source>
        <dbReference type="PROSITE-ProRule" id="PRU00261"/>
    </source>
</evidence>
<keyword evidence="10" id="KW-1015">Disulfide bond</keyword>
<reference evidence="15 16" key="1">
    <citation type="journal article" date="2016" name="Nat. Commun.">
        <title>Ectomycorrhizal ecology is imprinted in the genome of the dominant symbiotic fungus Cenococcum geophilum.</title>
        <authorList>
            <consortium name="DOE Joint Genome Institute"/>
            <person name="Peter M."/>
            <person name="Kohler A."/>
            <person name="Ohm R.A."/>
            <person name="Kuo A."/>
            <person name="Krutzmann J."/>
            <person name="Morin E."/>
            <person name="Arend M."/>
            <person name="Barry K.W."/>
            <person name="Binder M."/>
            <person name="Choi C."/>
            <person name="Clum A."/>
            <person name="Copeland A."/>
            <person name="Grisel N."/>
            <person name="Haridas S."/>
            <person name="Kipfer T."/>
            <person name="LaButti K."/>
            <person name="Lindquist E."/>
            <person name="Lipzen A."/>
            <person name="Maire R."/>
            <person name="Meier B."/>
            <person name="Mihaltcheva S."/>
            <person name="Molinier V."/>
            <person name="Murat C."/>
            <person name="Poggeler S."/>
            <person name="Quandt C.A."/>
            <person name="Sperisen C."/>
            <person name="Tritt A."/>
            <person name="Tisserant E."/>
            <person name="Crous P.W."/>
            <person name="Henrissat B."/>
            <person name="Nehls U."/>
            <person name="Egli S."/>
            <person name="Spatafora J.W."/>
            <person name="Grigoriev I.V."/>
            <person name="Martin F.M."/>
        </authorList>
    </citation>
    <scope>NUCLEOTIDE SEQUENCE [LARGE SCALE GENOMIC DNA]</scope>
    <source>
        <strain evidence="15 16">CBS 459.81</strain>
    </source>
</reference>
<evidence type="ECO:0000313" key="16">
    <source>
        <dbReference type="Proteomes" id="UP000250266"/>
    </source>
</evidence>
<feature type="disulfide bond" evidence="10">
    <location>
        <begin position="48"/>
        <end position="60"/>
    </location>
</feature>
<comment type="caution">
    <text evidence="10">Lacks conserved residue(s) required for the propagation of feature annotation.</text>
</comment>
<feature type="domain" description="GH18" evidence="14">
    <location>
        <begin position="87"/>
        <end position="445"/>
    </location>
</feature>
<dbReference type="SMART" id="SM00636">
    <property type="entry name" value="Glyco_18"/>
    <property type="match status" value="1"/>
</dbReference>
<evidence type="ECO:0000259" key="14">
    <source>
        <dbReference type="PROSITE" id="PS51910"/>
    </source>
</evidence>
<dbReference type="GO" id="GO:0008843">
    <property type="term" value="F:endochitinase activity"/>
    <property type="evidence" value="ECO:0007669"/>
    <property type="project" value="UniProtKB-EC"/>
</dbReference>
<keyword evidence="16" id="KW-1185">Reference proteome</keyword>
<evidence type="ECO:0000256" key="8">
    <source>
        <dbReference type="ARBA" id="ARBA00023295"/>
    </source>
</evidence>
<dbReference type="GO" id="GO:0006032">
    <property type="term" value="P:chitin catabolic process"/>
    <property type="evidence" value="ECO:0007669"/>
    <property type="project" value="UniProtKB-KW"/>
</dbReference>
<comment type="similarity">
    <text evidence="2">Belongs to the glycosyl hydrolase 18 family. Chitinase class V subfamily.</text>
</comment>
<dbReference type="OrthoDB" id="73875at2759"/>
<dbReference type="PROSITE" id="PS51910">
    <property type="entry name" value="GH18_2"/>
    <property type="match status" value="1"/>
</dbReference>
<keyword evidence="4 10" id="KW-0147">Chitin-binding</keyword>
<dbReference type="InterPro" id="IPR011583">
    <property type="entry name" value="Chitinase_II/V-like_cat"/>
</dbReference>
<evidence type="ECO:0000256" key="12">
    <source>
        <dbReference type="SAM" id="MobiDB-lite"/>
    </source>
</evidence>
<protein>
    <recommendedName>
        <fullName evidence="3">chitinase</fullName>
        <ecNumber evidence="3">3.2.1.14</ecNumber>
    </recommendedName>
</protein>
<keyword evidence="8 11" id="KW-0326">Glycosidase</keyword>
<dbReference type="InterPro" id="IPR036861">
    <property type="entry name" value="Endochitinase-like_sf"/>
</dbReference>
<dbReference type="PROSITE" id="PS00026">
    <property type="entry name" value="CHIT_BIND_I_1"/>
    <property type="match status" value="1"/>
</dbReference>
<evidence type="ECO:0000259" key="13">
    <source>
        <dbReference type="PROSITE" id="PS50941"/>
    </source>
</evidence>
<dbReference type="PROSITE" id="PS50941">
    <property type="entry name" value="CHIT_BIND_I_2"/>
    <property type="match status" value="1"/>
</dbReference>
<organism evidence="15 16">
    <name type="scientific">Lepidopterella palustris CBS 459.81</name>
    <dbReference type="NCBI Taxonomy" id="1314670"/>
    <lineage>
        <taxon>Eukaryota</taxon>
        <taxon>Fungi</taxon>
        <taxon>Dikarya</taxon>
        <taxon>Ascomycota</taxon>
        <taxon>Pezizomycotina</taxon>
        <taxon>Dothideomycetes</taxon>
        <taxon>Pleosporomycetidae</taxon>
        <taxon>Mytilinidiales</taxon>
        <taxon>Argynnaceae</taxon>
        <taxon>Lepidopterella</taxon>
    </lineage>
</organism>
<dbReference type="InterPro" id="IPR050314">
    <property type="entry name" value="Glycosyl_Hydrlase_18"/>
</dbReference>
<evidence type="ECO:0000256" key="3">
    <source>
        <dbReference type="ARBA" id="ARBA00012729"/>
    </source>
</evidence>
<feature type="domain" description="Chitin-binding type-1" evidence="13">
    <location>
        <begin position="34"/>
        <end position="77"/>
    </location>
</feature>
<keyword evidence="9" id="KW-0624">Polysaccharide degradation</keyword>
<dbReference type="SUPFAM" id="SSF57016">
    <property type="entry name" value="Plant lectins/antimicrobial peptides"/>
    <property type="match status" value="1"/>
</dbReference>
<sequence length="830" mass="91579">MVSELSLSHPPQNLQIPTGPTYCGDGCTSNCGATAPCGQYAAEPGTTCPLNTCCSQYGFCGTSQDFCGDKCQSNCVLHPKPSASGGQQVIGYYESWGARLSCHKTAPTDLPLDALTHLNYSFAYIDPKSFTLTTMDSQTPEHLFQEVTDLKKYNSRLEVWVSVGGWTFSDNGTATQAVFGDIARLGDNRRNFANNVVKFLNQYGFDGIDIDWEYPGAPDRGGKDDDTKNYVELLKQLRSTFDASGRKLGISFTAPSSYWYLRWFDLPGMLKYSDWINVMTYDLHGTWDRNNPIGNIVQGHTNLTEIGSALELFWRVEIPPSKVSMGFGFYGRSFQLQDASCSTPGCPFKGGAAAGPCSDTSGILMYYEIMSLIKQHPELQPIYDKDAAVKYLVFNNDQWVSYDDADTFKQKVQWANNLGLGGSLIWASDADDDKYSAHSGLIGKEINHIDIQAMQQKEIARDNVAVTKSLIGQNGQGCHIVDKCLPTDGSKGTGCSSGDEVSRGWEKRRCGKGEQRPICCPVKTAPKENGCRWRGHVSDCNGQCHPGETLVFKSSWGGSPTEDRGDTRKCSRGVKVFCCDAGDWKRITELCHWTKCGTKCPSDLEEVSTRNQKGDFGCLTNDGIARYCCQKPTVMKECTWRTGAAFDCANAKCHSDEVEIDSHPAGSGKFMCSWGRKQVDCCKAVAPPPPNPLQCNKNLCSLNPAICSQRQGDDSSDLSQRDVSDNEDETYTLEKRGGADMIFNLRGLRELRRRALWPSRGTLFGSAYRRQNVLPFYFRMANRRDCPDSSIQRDPLNPNGPTSSLPAELETEHAQDVSDLAYNSCTAACD</sequence>
<keyword evidence="6" id="KW-0146">Chitin degradation</keyword>
<dbReference type="Gene3D" id="3.30.60.10">
    <property type="entry name" value="Endochitinase-like"/>
    <property type="match status" value="1"/>
</dbReference>
<dbReference type="GO" id="GO:0000272">
    <property type="term" value="P:polysaccharide catabolic process"/>
    <property type="evidence" value="ECO:0007669"/>
    <property type="project" value="UniProtKB-KW"/>
</dbReference>
<evidence type="ECO:0000256" key="4">
    <source>
        <dbReference type="ARBA" id="ARBA00022669"/>
    </source>
</evidence>
<evidence type="ECO:0000313" key="15">
    <source>
        <dbReference type="EMBL" id="OCK73426.1"/>
    </source>
</evidence>
<dbReference type="PROSITE" id="PS01095">
    <property type="entry name" value="GH18_1"/>
    <property type="match status" value="1"/>
</dbReference>
<dbReference type="AlphaFoldDB" id="A0A8E2DX57"/>
<dbReference type="Pfam" id="PF00187">
    <property type="entry name" value="Chitin_bind_1"/>
    <property type="match status" value="1"/>
</dbReference>
<gene>
    <name evidence="15" type="ORF">K432DRAFT_473722</name>
</gene>
<evidence type="ECO:0000256" key="1">
    <source>
        <dbReference type="ARBA" id="ARBA00000822"/>
    </source>
</evidence>
<dbReference type="CDD" id="cd00035">
    <property type="entry name" value="ChtBD1"/>
    <property type="match status" value="1"/>
</dbReference>
<dbReference type="Gene3D" id="3.10.50.10">
    <property type="match status" value="1"/>
</dbReference>
<evidence type="ECO:0000256" key="6">
    <source>
        <dbReference type="ARBA" id="ARBA00023024"/>
    </source>
</evidence>
<name>A0A8E2DX57_9PEZI</name>
<dbReference type="InterPro" id="IPR001579">
    <property type="entry name" value="Glyco_hydro_18_chit_AS"/>
</dbReference>
<evidence type="ECO:0000256" key="9">
    <source>
        <dbReference type="ARBA" id="ARBA00023326"/>
    </source>
</evidence>
<dbReference type="PANTHER" id="PTHR11177">
    <property type="entry name" value="CHITINASE"/>
    <property type="match status" value="1"/>
</dbReference>
<feature type="region of interest" description="Disordered" evidence="12">
    <location>
        <begin position="709"/>
        <end position="729"/>
    </location>
</feature>
<dbReference type="SUPFAM" id="SSF54556">
    <property type="entry name" value="Chitinase insertion domain"/>
    <property type="match status" value="1"/>
</dbReference>
<dbReference type="InterPro" id="IPR001223">
    <property type="entry name" value="Glyco_hydro18_cat"/>
</dbReference>
<dbReference type="Proteomes" id="UP000250266">
    <property type="component" value="Unassembled WGS sequence"/>
</dbReference>
<dbReference type="EMBL" id="KV745782">
    <property type="protein sequence ID" value="OCK73426.1"/>
    <property type="molecule type" value="Genomic_DNA"/>
</dbReference>
<evidence type="ECO:0000256" key="2">
    <source>
        <dbReference type="ARBA" id="ARBA00008682"/>
    </source>
</evidence>
<dbReference type="InterPro" id="IPR018371">
    <property type="entry name" value="Chitin-binding_1_CS"/>
</dbReference>
<dbReference type="InterPro" id="IPR029070">
    <property type="entry name" value="Chitinase_insertion_sf"/>
</dbReference>
<feature type="disulfide bond" evidence="10">
    <location>
        <begin position="71"/>
        <end position="75"/>
    </location>
</feature>
<accession>A0A8E2DX57</accession>
<dbReference type="SMART" id="SM00270">
    <property type="entry name" value="ChtBD1"/>
    <property type="match status" value="1"/>
</dbReference>
<evidence type="ECO:0000256" key="7">
    <source>
        <dbReference type="ARBA" id="ARBA00023277"/>
    </source>
</evidence>
<dbReference type="EC" id="3.2.1.14" evidence="3"/>
<feature type="disulfide bond" evidence="10">
    <location>
        <begin position="53"/>
        <end position="67"/>
    </location>
</feature>
<dbReference type="Gene3D" id="3.20.20.80">
    <property type="entry name" value="Glycosidases"/>
    <property type="match status" value="1"/>
</dbReference>
<dbReference type="Pfam" id="PF00704">
    <property type="entry name" value="Glyco_hydro_18"/>
    <property type="match status" value="1"/>
</dbReference>
<comment type="catalytic activity">
    <reaction evidence="1">
        <text>Random endo-hydrolysis of N-acetyl-beta-D-glucosaminide (1-&gt;4)-beta-linkages in chitin and chitodextrins.</text>
        <dbReference type="EC" id="3.2.1.14"/>
    </reaction>
</comment>